<dbReference type="InterPro" id="IPR052421">
    <property type="entry name" value="PCW_Enzyme_Inhibitor"/>
</dbReference>
<evidence type="ECO:0000256" key="1">
    <source>
        <dbReference type="ARBA" id="ARBA00022729"/>
    </source>
</evidence>
<feature type="transmembrane region" description="Helical" evidence="4">
    <location>
        <begin position="172"/>
        <end position="198"/>
    </location>
</feature>
<evidence type="ECO:0000256" key="5">
    <source>
        <dbReference type="SAM" id="SignalP"/>
    </source>
</evidence>
<evidence type="ECO:0000259" key="6">
    <source>
        <dbReference type="SMART" id="SM00856"/>
    </source>
</evidence>
<dbReference type="InterPro" id="IPR034086">
    <property type="entry name" value="PMEI_plant"/>
</dbReference>
<organism evidence="7">
    <name type="scientific">Arabidopsis thaliana</name>
    <name type="common">Mouse-ear cress</name>
    <dbReference type="NCBI Taxonomy" id="3702"/>
    <lineage>
        <taxon>Eukaryota</taxon>
        <taxon>Viridiplantae</taxon>
        <taxon>Streptophyta</taxon>
        <taxon>Embryophyta</taxon>
        <taxon>Tracheophyta</taxon>
        <taxon>Spermatophyta</taxon>
        <taxon>Magnoliopsida</taxon>
        <taxon>eudicotyledons</taxon>
        <taxon>Gunneridae</taxon>
        <taxon>Pentapetalae</taxon>
        <taxon>rosids</taxon>
        <taxon>malvids</taxon>
        <taxon>Brassicales</taxon>
        <taxon>Brassicaceae</taxon>
        <taxon>Camelineae</taxon>
        <taxon>Arabidopsis</taxon>
    </lineage>
</organism>
<reference evidence="7" key="1">
    <citation type="submission" date="1999-11" db="EMBL/GenBank/DDBJ databases">
        <title>Genomic sequence for Arabidopsis thaliana BAC T23J18 from chromosome I.</title>
        <authorList>
            <person name="Shinn P."/>
            <person name="Brooks S."/>
            <person name="Buehler E."/>
            <person name="Chao Q."/>
            <person name="Johnson-Hopson C."/>
            <person name="Khan S."/>
            <person name="Kim C."/>
            <person name="Altafi H."/>
            <person name="Bei Q."/>
            <person name="Chin C."/>
            <person name="Chiou J."/>
            <person name="Choi E."/>
            <person name="Conn L."/>
            <person name="Conway A."/>
            <person name="Gonzales A."/>
            <person name="Hansen N."/>
            <person name="Howing B."/>
            <person name="Koo T."/>
            <person name="Lam B."/>
            <person name="Lee J."/>
            <person name="Lenz C."/>
            <person name="Li J."/>
            <person name="Liu A."/>
            <person name="Liu K."/>
            <person name="Liu S."/>
            <person name="Mukharsky N."/>
            <person name="Nguyen M."/>
            <person name="Palm C."/>
            <person name="Pham P."/>
            <person name="Sakano H."/>
            <person name="Schwartz J."/>
            <person name="Southwick A."/>
            <person name="Thaveri A."/>
            <person name="Toriumi M."/>
            <person name="Vaysberg M."/>
            <person name="Yu G."/>
            <person name="Federspiel N.A."/>
            <person name="Theologis A."/>
            <person name="Ecker J.R."/>
        </authorList>
    </citation>
    <scope>NUCLEOTIDE SEQUENCE</scope>
</reference>
<feature type="transmembrane region" description="Helical" evidence="4">
    <location>
        <begin position="301"/>
        <end position="322"/>
    </location>
</feature>
<keyword evidence="1 5" id="KW-0732">Signal</keyword>
<dbReference type="PIR" id="C86249">
    <property type="entry name" value="C86249"/>
</dbReference>
<evidence type="ECO:0000256" key="3">
    <source>
        <dbReference type="ARBA" id="ARBA00038471"/>
    </source>
</evidence>
<dbReference type="PANTHER" id="PTHR36710:SF17">
    <property type="entry name" value="PLANT INVERTASE_PECTIN METHYLESTERASE INHIBITOR SUPERFAMILY PROTEIN"/>
    <property type="match status" value="1"/>
</dbReference>
<protein>
    <submittedName>
        <fullName evidence="7">T23J18.28</fullName>
    </submittedName>
</protein>
<feature type="domain" description="Pectinesterase inhibitor" evidence="6">
    <location>
        <begin position="32"/>
        <end position="176"/>
    </location>
</feature>
<dbReference type="PANTHER" id="PTHR36710">
    <property type="entry name" value="PECTINESTERASE INHIBITOR-LIKE"/>
    <property type="match status" value="1"/>
</dbReference>
<dbReference type="Pfam" id="PF04043">
    <property type="entry name" value="PMEI"/>
    <property type="match status" value="1"/>
</dbReference>
<dbReference type="InterPro" id="IPR035513">
    <property type="entry name" value="Invertase/methylesterase_inhib"/>
</dbReference>
<evidence type="ECO:0000313" key="7">
    <source>
        <dbReference type="EMBL" id="AAF16641.1"/>
    </source>
</evidence>
<accession>Q9LPX4</accession>
<dbReference type="FunFam" id="1.20.140.40:FF:000008">
    <property type="entry name" value="Invertase/pectin methylesterase inhibitor family protein"/>
    <property type="match status" value="1"/>
</dbReference>
<dbReference type="Pfam" id="PF03151">
    <property type="entry name" value="TPT"/>
    <property type="match status" value="2"/>
</dbReference>
<evidence type="ECO:0000256" key="4">
    <source>
        <dbReference type="SAM" id="Phobius"/>
    </source>
</evidence>
<dbReference type="SMART" id="SM00856">
    <property type="entry name" value="PMEI"/>
    <property type="match status" value="1"/>
</dbReference>
<dbReference type="CDD" id="cd15797">
    <property type="entry name" value="PMEI"/>
    <property type="match status" value="1"/>
</dbReference>
<comment type="similarity">
    <text evidence="3">Belongs to the PMEI family.</text>
</comment>
<dbReference type="Gene3D" id="1.20.140.40">
    <property type="entry name" value="Invertase/pectin methylesterase inhibitor family protein"/>
    <property type="match status" value="1"/>
</dbReference>
<reference key="2">
    <citation type="journal article" date="2000" name="Nature">
        <title>Sequence and analysis of chromosome 1 of the plant Arabidopsis thaliana.</title>
        <authorList>
            <person name="Theologis A."/>
            <person name="Ecker J.R."/>
            <person name="Palm C.J."/>
            <person name="Federspiel N.A."/>
            <person name="Kaul S."/>
            <person name="White O."/>
            <person name="Alonso J."/>
            <person name="Altafi H."/>
            <person name="Araujo R."/>
            <person name="Bowman C.L."/>
            <person name="Brooks S.Y."/>
            <person name="Buehler E."/>
            <person name="Chan A."/>
            <person name="Chao Q."/>
            <person name="Chen H."/>
            <person name="Cheuk R.F."/>
            <person name="Chin C.W."/>
            <person name="Chung M.K."/>
            <person name="Conn L."/>
            <person name="Conway A.B."/>
            <person name="Conway A.R."/>
            <person name="Creasy T.H."/>
            <person name="Dewar K."/>
            <person name="Dunn P."/>
            <person name="Etgu P."/>
            <person name="Feldblyum T.V."/>
            <person name="Feng J."/>
            <person name="Fong B."/>
            <person name="Fujii C.Y."/>
            <person name="Gill J.E."/>
            <person name="Goldsmith A.D."/>
            <person name="Haas B."/>
            <person name="Hansen N.F."/>
            <person name="Hughes B."/>
            <person name="Huizar L."/>
            <person name="Hunter J.L."/>
            <person name="Jenkins J."/>
            <person name="Johnson-Hopson C."/>
            <person name="Khan S."/>
            <person name="Khaykin E."/>
            <person name="Kim C.J."/>
            <person name="Koo H.L."/>
            <person name="Kremenetskaia I."/>
            <person name="Kurtz D.B."/>
            <person name="Kwan A."/>
            <person name="Lam B."/>
            <person name="Langin-Hooper S."/>
            <person name="Lee A."/>
            <person name="Lee J.M."/>
            <person name="Lenz C.A."/>
            <person name="Li J.H."/>
            <person name="Li Y."/>
            <person name="Lin X."/>
            <person name="Liu S.X."/>
            <person name="Liu Z.A."/>
            <person name="Luros J.S."/>
            <person name="Maiti R."/>
            <person name="Marziali A."/>
            <person name="Militscher J."/>
            <person name="Miranda M."/>
            <person name="Nguyen M."/>
            <person name="Nierman W.C."/>
            <person name="Osborne B.I."/>
            <person name="Pai G."/>
            <person name="Peterson J."/>
            <person name="Pham P.K."/>
            <person name="Rizzo M."/>
            <person name="Rooney T."/>
            <person name="Rowley D."/>
            <person name="Sakano H."/>
            <person name="Salzberg S.L."/>
            <person name="Schwartz J.R."/>
            <person name="Shinn P."/>
            <person name="Southwick A.M."/>
            <person name="Sun H."/>
            <person name="Tallon L.J."/>
            <person name="Tambunga G."/>
            <person name="Toriumi M.J."/>
            <person name="Town C.D."/>
            <person name="Utterback T."/>
            <person name="Van Aken S."/>
            <person name="Vaysberg M."/>
            <person name="Vysotskaia V.S."/>
            <person name="Walker M."/>
            <person name="Wu D."/>
            <person name="Yu G."/>
            <person name="Fraser C.M."/>
            <person name="Venter J.C."/>
            <person name="Davis R.W."/>
        </authorList>
    </citation>
    <scope>NUCLEOTIDE SEQUENCE [LARGE SCALE GENOMIC DNA]</scope>
    <source>
        <strain>cv. Columbia</strain>
    </source>
</reference>
<feature type="signal peptide" evidence="5">
    <location>
        <begin position="1"/>
        <end position="26"/>
    </location>
</feature>
<dbReference type="ExpressionAtlas" id="Q9LPX4">
    <property type="expression patterns" value="baseline and differential"/>
</dbReference>
<name>Q9LPX4_ARATH</name>
<reference evidence="7" key="3">
    <citation type="submission" date="2000-06" db="EMBL/GenBank/DDBJ databases">
        <authorList>
            <person name="Cheuk R."/>
            <person name="Shinn P."/>
            <person name="Brooks S."/>
            <person name="Buehler E."/>
            <person name="Chao Q."/>
            <person name="Johnson-Hopson C."/>
            <person name="Khan S."/>
            <person name="Kim C."/>
            <person name="Altafi H."/>
            <person name="Bei B."/>
            <person name="Chin C."/>
            <person name="Chiou J."/>
            <person name="Choi E."/>
            <person name="Conn L."/>
            <person name="Conway A."/>
            <person name="Gonzalez A."/>
            <person name="Hansen N."/>
            <person name="Howing B."/>
            <person name="Koo T."/>
            <person name="Lam B."/>
            <person name="Lee J."/>
            <person name="Lenz C."/>
            <person name="Li J."/>
            <person name="Liu A."/>
            <person name="Liu J."/>
            <person name="Liu S."/>
            <person name="Mukharsky N."/>
            <person name="Nguyen M."/>
            <person name="Palm C."/>
            <person name="Pham P."/>
            <person name="Sakano H."/>
            <person name="Schwartz J."/>
            <person name="Southwick A."/>
            <person name="Thaveri A."/>
            <person name="Toriumi M."/>
            <person name="Vaysberg M."/>
            <person name="Yu G."/>
            <person name="Davis R."/>
            <person name="Federspiel N."/>
            <person name="Theologis A."/>
            <person name="Ecker J."/>
        </authorList>
    </citation>
    <scope>NUCLEOTIDE SEQUENCE</scope>
</reference>
<sequence length="382" mass="43175">MVAYVDKNFSLACFLVLLLFVDSSYARFNMLVTKDQIHTICTKQDINSSYCFQVLNANPEIARLDFPSLFKFVLNYQAQNISDTLKQFKLSGGYTPGVESQYSLCIKLYGWAFDNRDSILRYLAAKDYNSVSTMIGGTLEDMFTCTDDLSTMKPVPQFFMTESNLIKELSKILAYVYMWLTLTLSLAYGSLMMLVSWVTRVAEALKIDLDFWKSLFPVALAHTIGHVEAIVSMSKVVVSFTHTSSKAVRQPLASLSQASSWASHSLYMFTSPSYPLFEDVLLLLLRSSTSKGMKGKSVSVMNYYACLSMMTLLIVTPFANYVEGPQMWVDGWQNDVSKSDQTLSMAHSVFYHLYNQVKNRVKKNHILLVLCLGMLEPLVITL</sequence>
<dbReference type="NCBIfam" id="TIGR01614">
    <property type="entry name" value="PME_inhib"/>
    <property type="match status" value="1"/>
</dbReference>
<dbReference type="AlphaFoldDB" id="Q9LPX4"/>
<keyword evidence="4" id="KW-0812">Transmembrane</keyword>
<keyword evidence="4" id="KW-0472">Membrane</keyword>
<feature type="chain" id="PRO_5004328973" evidence="5">
    <location>
        <begin position="27"/>
        <end position="382"/>
    </location>
</feature>
<proteinExistence type="inferred from homology"/>
<reference evidence="7" key="4">
    <citation type="submission" date="2000-10" db="EMBL/GenBank/DDBJ databases">
        <authorList>
            <person name="Chao Q."/>
            <person name="Brooks S."/>
            <person name="Buehler E."/>
            <person name="Johnson-Hopson C."/>
            <person name="Khan S."/>
            <person name="Kim C."/>
            <person name="Shinn P."/>
            <person name="Altafi H."/>
            <person name="Bei B."/>
            <person name="Chin C."/>
            <person name="Chiou J."/>
            <person name="Choi E."/>
            <person name="Conn L."/>
            <person name="Conway A."/>
            <person name="Gonzalez A."/>
            <person name="Hansen N."/>
            <person name="Howing B."/>
            <person name="Koo T."/>
            <person name="Lam B."/>
            <person name="Lee J."/>
            <person name="Lenz C."/>
            <person name="Li J."/>
            <person name="Liu A."/>
            <person name="Liu J."/>
            <person name="Liu S."/>
            <person name="Mukharsky N."/>
            <person name="Nguyen M."/>
            <person name="Palm C."/>
            <person name="Pham P."/>
            <person name="Sakano H."/>
            <person name="Schwartz J."/>
            <person name="Southwick A."/>
            <person name="Thaveri A."/>
            <person name="Toriumi M."/>
            <person name="Vaysberg M."/>
            <person name="Yu G."/>
            <person name="Davis R."/>
            <person name="Federspiel N."/>
            <person name="Theologis A."/>
            <person name="Ecker J."/>
        </authorList>
    </citation>
    <scope>NUCLEOTIDE SEQUENCE</scope>
</reference>
<dbReference type="InterPro" id="IPR004853">
    <property type="entry name" value="Sugar_P_trans_dom"/>
</dbReference>
<dbReference type="EMBL" id="AC011661">
    <property type="protein sequence ID" value="AAF16641.1"/>
    <property type="molecule type" value="Genomic_DNA"/>
</dbReference>
<keyword evidence="2" id="KW-1015">Disulfide bond</keyword>
<dbReference type="InterPro" id="IPR006501">
    <property type="entry name" value="Pectinesterase_inhib_dom"/>
</dbReference>
<dbReference type="GO" id="GO:0046910">
    <property type="term" value="F:pectinesterase inhibitor activity"/>
    <property type="evidence" value="ECO:0007669"/>
    <property type="project" value="InterPro"/>
</dbReference>
<keyword evidence="4" id="KW-1133">Transmembrane helix</keyword>
<evidence type="ECO:0000256" key="2">
    <source>
        <dbReference type="ARBA" id="ARBA00023157"/>
    </source>
</evidence>
<dbReference type="SUPFAM" id="SSF101148">
    <property type="entry name" value="Plant invertase/pectin methylesterase inhibitor"/>
    <property type="match status" value="1"/>
</dbReference>